<dbReference type="OrthoDB" id="6609371at2759"/>
<dbReference type="RefSeq" id="XP_003243100.3">
    <property type="nucleotide sequence ID" value="XM_003243052.4"/>
</dbReference>
<evidence type="ECO:0000313" key="2">
    <source>
        <dbReference type="EnsemblMetazoa" id="XP_003243100.3"/>
    </source>
</evidence>
<keyword evidence="3" id="KW-1185">Reference proteome</keyword>
<proteinExistence type="predicted"/>
<dbReference type="GeneID" id="100570325"/>
<name>A0A8R2AAN5_ACYPI</name>
<feature type="transmembrane region" description="Helical" evidence="1">
    <location>
        <begin position="7"/>
        <end position="25"/>
    </location>
</feature>
<accession>A0A8R2AAN5</accession>
<reference evidence="2" key="2">
    <citation type="submission" date="2022-06" db="UniProtKB">
        <authorList>
            <consortium name="EnsemblMetazoa"/>
        </authorList>
    </citation>
    <scope>IDENTIFICATION</scope>
</reference>
<dbReference type="KEGG" id="api:100570325"/>
<keyword evidence="1" id="KW-1133">Transmembrane helix</keyword>
<organism evidence="2 3">
    <name type="scientific">Acyrthosiphon pisum</name>
    <name type="common">Pea aphid</name>
    <dbReference type="NCBI Taxonomy" id="7029"/>
    <lineage>
        <taxon>Eukaryota</taxon>
        <taxon>Metazoa</taxon>
        <taxon>Ecdysozoa</taxon>
        <taxon>Arthropoda</taxon>
        <taxon>Hexapoda</taxon>
        <taxon>Insecta</taxon>
        <taxon>Pterygota</taxon>
        <taxon>Neoptera</taxon>
        <taxon>Paraneoptera</taxon>
        <taxon>Hemiptera</taxon>
        <taxon>Sternorrhyncha</taxon>
        <taxon>Aphidomorpha</taxon>
        <taxon>Aphidoidea</taxon>
        <taxon>Aphididae</taxon>
        <taxon>Macrosiphini</taxon>
        <taxon>Acyrthosiphon</taxon>
    </lineage>
</organism>
<dbReference type="AlphaFoldDB" id="A0A8R2AAN5"/>
<dbReference type="EnsemblMetazoa" id="XM_003243052.4">
    <property type="protein sequence ID" value="XP_003243100.3"/>
    <property type="gene ID" value="LOC100570325"/>
</dbReference>
<reference evidence="3" key="1">
    <citation type="submission" date="2010-06" db="EMBL/GenBank/DDBJ databases">
        <authorList>
            <person name="Jiang H."/>
            <person name="Abraham K."/>
            <person name="Ali S."/>
            <person name="Alsbrooks S.L."/>
            <person name="Anim B.N."/>
            <person name="Anosike U.S."/>
            <person name="Attaway T."/>
            <person name="Bandaranaike D.P."/>
            <person name="Battles P.K."/>
            <person name="Bell S.N."/>
            <person name="Bell A.V."/>
            <person name="Beltran B."/>
            <person name="Bickham C."/>
            <person name="Bustamante Y."/>
            <person name="Caleb T."/>
            <person name="Canada A."/>
            <person name="Cardenas V."/>
            <person name="Carter K."/>
            <person name="Chacko J."/>
            <person name="Chandrabose M.N."/>
            <person name="Chavez D."/>
            <person name="Chavez A."/>
            <person name="Chen L."/>
            <person name="Chu H.-S."/>
            <person name="Claassen K.J."/>
            <person name="Cockrell R."/>
            <person name="Collins M."/>
            <person name="Cooper J.A."/>
            <person name="Cree A."/>
            <person name="Curry S.M."/>
            <person name="Da Y."/>
            <person name="Dao M.D."/>
            <person name="Das B."/>
            <person name="Davila M.-L."/>
            <person name="Davy-Carroll L."/>
            <person name="Denson S."/>
            <person name="Dinh H."/>
            <person name="Ebong V.E."/>
            <person name="Edwards J.R."/>
            <person name="Egan A."/>
            <person name="El-Daye J."/>
            <person name="Escobedo L."/>
            <person name="Fernandez S."/>
            <person name="Fernando P.R."/>
            <person name="Flagg N."/>
            <person name="Forbes L.D."/>
            <person name="Fowler R.G."/>
            <person name="Fu Q."/>
            <person name="Gabisi R.A."/>
            <person name="Ganer J."/>
            <person name="Garbino Pronczuk A."/>
            <person name="Garcia R.M."/>
            <person name="Garner T."/>
            <person name="Garrett T.E."/>
            <person name="Gonzalez D.A."/>
            <person name="Hamid H."/>
            <person name="Hawkins E.S."/>
            <person name="Hirani K."/>
            <person name="Hogues M.E."/>
            <person name="Hollins B."/>
            <person name="Hsiao C.-H."/>
            <person name="Jabil R."/>
            <person name="James M.L."/>
            <person name="Jhangiani S.N."/>
            <person name="Johnson B."/>
            <person name="Johnson Q."/>
            <person name="Joshi V."/>
            <person name="Kalu J.B."/>
            <person name="Kam C."/>
            <person name="Kashfia A."/>
            <person name="Keebler J."/>
            <person name="Kisamo H."/>
            <person name="Kovar C.L."/>
            <person name="Lago L.A."/>
            <person name="Lai C.-Y."/>
            <person name="Laidlaw J."/>
            <person name="Lara F."/>
            <person name="Le T.-K."/>
            <person name="Lee S.L."/>
            <person name="Legall F.H."/>
            <person name="Lemon S.J."/>
            <person name="Lewis L.R."/>
            <person name="Li B."/>
            <person name="Liu Y."/>
            <person name="Liu Y.-S."/>
            <person name="Lopez J."/>
            <person name="Lozado R.J."/>
            <person name="Lu J."/>
            <person name="Madu R.C."/>
            <person name="Maheshwari M."/>
            <person name="Maheshwari R."/>
            <person name="Malloy K."/>
            <person name="Martinez E."/>
            <person name="Mathew T."/>
            <person name="Mercado I.C."/>
            <person name="Mercado C."/>
            <person name="Meyer B."/>
            <person name="Montgomery K."/>
            <person name="Morgan M.B."/>
            <person name="Munidasa M."/>
            <person name="Nazareth L.V."/>
            <person name="Nelson J."/>
            <person name="Ng B.M."/>
            <person name="Nguyen N.B."/>
            <person name="Nguyen P.Q."/>
            <person name="Nguyen T."/>
            <person name="Obregon M."/>
            <person name="Okwuonu G.O."/>
            <person name="Onwere C.G."/>
            <person name="Orozco G."/>
            <person name="Parra A."/>
            <person name="Patel S."/>
            <person name="Patil S."/>
            <person name="Perez A."/>
            <person name="Perez Y."/>
            <person name="Pham C."/>
            <person name="Primus E.L."/>
            <person name="Pu L.-L."/>
            <person name="Puazo M."/>
            <person name="Qin X."/>
            <person name="Quiroz J.B."/>
            <person name="Reese J."/>
            <person name="Richards S."/>
            <person name="Rives C.M."/>
            <person name="Robberts R."/>
            <person name="Ruiz S.J."/>
            <person name="Ruiz M.J."/>
            <person name="Santibanez J."/>
            <person name="Schneider B.W."/>
            <person name="Sisson I."/>
            <person name="Smith M."/>
            <person name="Sodergren E."/>
            <person name="Song X.-Z."/>
            <person name="Song B.B."/>
            <person name="Summersgill H."/>
            <person name="Thelus R."/>
            <person name="Thornton R.D."/>
            <person name="Trejos Z.Y."/>
            <person name="Usmani K."/>
            <person name="Vattathil S."/>
            <person name="Villasana D."/>
            <person name="Walker D.L."/>
            <person name="Wang S."/>
            <person name="Wang K."/>
            <person name="White C.S."/>
            <person name="Williams A.C."/>
            <person name="Williamson J."/>
            <person name="Wilson K."/>
            <person name="Woghiren I.O."/>
            <person name="Woodworth J.R."/>
            <person name="Worley K.C."/>
            <person name="Wright R.A."/>
            <person name="Wu W."/>
            <person name="Young L."/>
            <person name="Zhang L."/>
            <person name="Zhang J."/>
            <person name="Zhu Y."/>
            <person name="Muzny D.M."/>
            <person name="Weinstock G."/>
            <person name="Gibbs R.A."/>
        </authorList>
    </citation>
    <scope>NUCLEOTIDE SEQUENCE [LARGE SCALE GENOMIC DNA]</scope>
    <source>
        <strain evidence="3">LSR1</strain>
    </source>
</reference>
<sequence length="166" mass="19121">MNNKMNVLQSFAIVVVMFLIIFFVFTKYIPLYRLYHVNCDNFNNNLISNRNAENNTDSSPPIKFPISFLIVNFVYVYAIMIIIICFYGLYGWAATNVIVSIGKFSKQPCDIENNENSISDIILISQIVEDDKLIPEAIPLQILPETTESNATNNYHCTWVGDWNKY</sequence>
<evidence type="ECO:0000313" key="3">
    <source>
        <dbReference type="Proteomes" id="UP000007819"/>
    </source>
</evidence>
<evidence type="ECO:0000256" key="1">
    <source>
        <dbReference type="SAM" id="Phobius"/>
    </source>
</evidence>
<keyword evidence="1" id="KW-0812">Transmembrane</keyword>
<dbReference type="Proteomes" id="UP000007819">
    <property type="component" value="Chromosome X"/>
</dbReference>
<protein>
    <submittedName>
        <fullName evidence="2">Uncharacterized protein</fullName>
    </submittedName>
</protein>
<feature type="transmembrane region" description="Helical" evidence="1">
    <location>
        <begin position="66"/>
        <end position="90"/>
    </location>
</feature>
<keyword evidence="1" id="KW-0472">Membrane</keyword>